<protein>
    <submittedName>
        <fullName evidence="2">Uncharacterized protein</fullName>
    </submittedName>
</protein>
<evidence type="ECO:0000313" key="3">
    <source>
        <dbReference type="Proteomes" id="UP000609879"/>
    </source>
</evidence>
<comment type="caution">
    <text evidence="2">The sequence shown here is derived from an EMBL/GenBank/DDBJ whole genome shotgun (WGS) entry which is preliminary data.</text>
</comment>
<accession>A0ABQ3Y3P1</accession>
<sequence>MIREGWNLIAGKRTGIAVDRLRRGEVTLEDLATTSAVAPPRPPRTTPNDPSAPAANRVPGTCSRTSGR</sequence>
<evidence type="ECO:0000313" key="2">
    <source>
        <dbReference type="EMBL" id="GID74583.1"/>
    </source>
</evidence>
<organism evidence="2 3">
    <name type="scientific">Paractinoplanes deccanensis</name>
    <dbReference type="NCBI Taxonomy" id="113561"/>
    <lineage>
        <taxon>Bacteria</taxon>
        <taxon>Bacillati</taxon>
        <taxon>Actinomycetota</taxon>
        <taxon>Actinomycetes</taxon>
        <taxon>Micromonosporales</taxon>
        <taxon>Micromonosporaceae</taxon>
        <taxon>Paractinoplanes</taxon>
    </lineage>
</organism>
<gene>
    <name evidence="2" type="ORF">Ade02nite_32240</name>
</gene>
<reference evidence="2 3" key="1">
    <citation type="submission" date="2021-01" db="EMBL/GenBank/DDBJ databases">
        <title>Whole genome shotgun sequence of Actinoplanes deccanensis NBRC 13994.</title>
        <authorList>
            <person name="Komaki H."/>
            <person name="Tamura T."/>
        </authorList>
    </citation>
    <scope>NUCLEOTIDE SEQUENCE [LARGE SCALE GENOMIC DNA]</scope>
    <source>
        <strain evidence="2 3">NBRC 13994</strain>
    </source>
</reference>
<proteinExistence type="predicted"/>
<dbReference type="EMBL" id="BOMI01000063">
    <property type="protein sequence ID" value="GID74583.1"/>
    <property type="molecule type" value="Genomic_DNA"/>
</dbReference>
<name>A0ABQ3Y3P1_9ACTN</name>
<feature type="region of interest" description="Disordered" evidence="1">
    <location>
        <begin position="32"/>
        <end position="68"/>
    </location>
</feature>
<evidence type="ECO:0000256" key="1">
    <source>
        <dbReference type="SAM" id="MobiDB-lite"/>
    </source>
</evidence>
<dbReference type="Proteomes" id="UP000609879">
    <property type="component" value="Unassembled WGS sequence"/>
</dbReference>
<keyword evidence="3" id="KW-1185">Reference proteome</keyword>